<keyword evidence="4" id="KW-1185">Reference proteome</keyword>
<keyword evidence="2" id="KW-0732">Signal</keyword>
<evidence type="ECO:0000256" key="2">
    <source>
        <dbReference type="SAM" id="SignalP"/>
    </source>
</evidence>
<reference evidence="3 4" key="1">
    <citation type="submission" date="2020-06" db="EMBL/GenBank/DDBJ databases">
        <title>Actinokineospora xiongansis sp. nov., isolated from soil of Baiyangdian.</title>
        <authorList>
            <person name="Zhang X."/>
        </authorList>
    </citation>
    <scope>NUCLEOTIDE SEQUENCE [LARGE SCALE GENOMIC DNA]</scope>
    <source>
        <strain evidence="3 4">HBU206404</strain>
    </source>
</reference>
<evidence type="ECO:0000256" key="1">
    <source>
        <dbReference type="SAM" id="MobiDB-lite"/>
    </source>
</evidence>
<dbReference type="Proteomes" id="UP000734823">
    <property type="component" value="Unassembled WGS sequence"/>
</dbReference>
<dbReference type="RefSeq" id="WP_187222160.1">
    <property type="nucleotide sequence ID" value="NZ_JABVED010000011.1"/>
</dbReference>
<feature type="compositionally biased region" description="Low complexity" evidence="1">
    <location>
        <begin position="30"/>
        <end position="43"/>
    </location>
</feature>
<feature type="signal peptide" evidence="2">
    <location>
        <begin position="1"/>
        <end position="27"/>
    </location>
</feature>
<proteinExistence type="predicted"/>
<evidence type="ECO:0000313" key="4">
    <source>
        <dbReference type="Proteomes" id="UP000734823"/>
    </source>
</evidence>
<protein>
    <recommendedName>
        <fullName evidence="5">Peptidase inhibitor family I36</fullName>
    </recommendedName>
</protein>
<dbReference type="EMBL" id="JABVED010000011">
    <property type="protein sequence ID" value="MBC6449414.1"/>
    <property type="molecule type" value="Genomic_DNA"/>
</dbReference>
<feature type="region of interest" description="Disordered" evidence="1">
    <location>
        <begin position="26"/>
        <end position="55"/>
    </location>
</feature>
<feature type="chain" id="PRO_5045126300" description="Peptidase inhibitor family I36" evidence="2">
    <location>
        <begin position="28"/>
        <end position="150"/>
    </location>
</feature>
<organism evidence="3 4">
    <name type="scientific">Actinokineospora xionganensis</name>
    <dbReference type="NCBI Taxonomy" id="2684470"/>
    <lineage>
        <taxon>Bacteria</taxon>
        <taxon>Bacillati</taxon>
        <taxon>Actinomycetota</taxon>
        <taxon>Actinomycetes</taxon>
        <taxon>Pseudonocardiales</taxon>
        <taxon>Pseudonocardiaceae</taxon>
        <taxon>Actinokineospora</taxon>
    </lineage>
</organism>
<accession>A0ABR7L9Q3</accession>
<name>A0ABR7L9Q3_9PSEU</name>
<gene>
    <name evidence="3" type="ORF">GPZ80_19820</name>
</gene>
<sequence length="150" mass="15644">MTMVNGLTRVVALAALLMLTACTPGGAAQPGSPTTEPRGTTPTTQPPGPALDADFPLRQGESLTLSAEGLTVGYQTLVDDSRCKPGQVCVWEGDATIRVTVNKGGGPEAIELHTHRDFPTSVVSEGYRVRLVRLDTAGEVATLLVSKEAS</sequence>
<evidence type="ECO:0000313" key="3">
    <source>
        <dbReference type="EMBL" id="MBC6449414.1"/>
    </source>
</evidence>
<comment type="caution">
    <text evidence="3">The sequence shown here is derived from an EMBL/GenBank/DDBJ whole genome shotgun (WGS) entry which is preliminary data.</text>
</comment>
<evidence type="ECO:0008006" key="5">
    <source>
        <dbReference type="Google" id="ProtNLM"/>
    </source>
</evidence>